<dbReference type="InterPro" id="IPR024931">
    <property type="entry name" value="Importin_alpha"/>
</dbReference>
<dbReference type="SUPFAM" id="SSF48371">
    <property type="entry name" value="ARM repeat"/>
    <property type="match status" value="1"/>
</dbReference>
<dbReference type="PANTHER" id="PTHR23316">
    <property type="entry name" value="IMPORTIN ALPHA"/>
    <property type="match status" value="1"/>
</dbReference>
<dbReference type="Proteomes" id="UP000678499">
    <property type="component" value="Unassembled WGS sequence"/>
</dbReference>
<dbReference type="InterPro" id="IPR036975">
    <property type="entry name" value="Importin-a_IBB_sf"/>
</dbReference>
<dbReference type="Pfam" id="PF16186">
    <property type="entry name" value="Arm_3"/>
    <property type="match status" value="1"/>
</dbReference>
<dbReference type="InterPro" id="IPR016024">
    <property type="entry name" value="ARM-type_fold"/>
</dbReference>
<dbReference type="Gene3D" id="1.25.10.10">
    <property type="entry name" value="Leucine-rich Repeat Variant"/>
    <property type="match status" value="1"/>
</dbReference>
<feature type="region of interest" description="Disordered" evidence="7">
    <location>
        <begin position="1"/>
        <end position="30"/>
    </location>
</feature>
<keyword evidence="2 5" id="KW-0813">Transport</keyword>
<feature type="domain" description="IBB" evidence="8">
    <location>
        <begin position="5"/>
        <end position="68"/>
    </location>
</feature>
<dbReference type="InterPro" id="IPR002652">
    <property type="entry name" value="Importin-a_IBB"/>
</dbReference>
<keyword evidence="10" id="KW-1185">Reference proteome</keyword>
<evidence type="ECO:0000256" key="5">
    <source>
        <dbReference type="PIRNR" id="PIRNR005673"/>
    </source>
</evidence>
<gene>
    <name evidence="9" type="ORF">NMOB1V02_LOCUS4609</name>
</gene>
<keyword evidence="3" id="KW-0677">Repeat</keyword>
<dbReference type="Pfam" id="PF00514">
    <property type="entry name" value="Arm"/>
    <property type="match status" value="4"/>
</dbReference>
<dbReference type="PROSITE" id="PS50176">
    <property type="entry name" value="ARM_REPEAT"/>
    <property type="match status" value="1"/>
</dbReference>
<evidence type="ECO:0000256" key="2">
    <source>
        <dbReference type="ARBA" id="ARBA00022448"/>
    </source>
</evidence>
<dbReference type="GO" id="GO:0005737">
    <property type="term" value="C:cytoplasm"/>
    <property type="evidence" value="ECO:0007669"/>
    <property type="project" value="InterPro"/>
</dbReference>
<sequence>MSTADLVGNDTNGVRGIDDERRAKFKNAGKTNDELRRKRVEENLELRKIKREDTLMKRRNVDLDGLVSSPESPQREQTSELTPDAEVQLCSKNLFEGASGPKMFNSLQRLRKLLSREANPPIDIVLRAGLLPRLVAFLSYDDENVQLEAAWAVTNIASGSSEHTAAVIQAGAVPVLLQLFNTSPSMPVAEQALWGLGNIVGDGPDKRDYLLSLGFTTDIISCMKSKPDIPPSFVKNLAWIISNLTRGRSPPPDYQTVKRFLPVLSYMLDYNNVETVVDALWSLSYLSDGPNDQVQGVVDAGIVPKVVRIMKVANDPRLMTPCVRVIGNVVTGTDEQTDAALKAGALDAVGHALNSTKSTLVKEACWLISNIAAGTPEQLKKIFEANVLPVVRAVMQHGEYKCQKEATWVIANIMMGGTPKMLEVLINEHYIEPFVAMLKGTDAKLVVMLLDALATGLQVAARSGFDEKFKLIVEECGGLDTLELLQNHENEDVYNKAHHILENFFCDEGEDAVEIEGAAGDGKFDF</sequence>
<reference evidence="9" key="1">
    <citation type="submission" date="2020-11" db="EMBL/GenBank/DDBJ databases">
        <authorList>
            <person name="Tran Van P."/>
        </authorList>
    </citation>
    <scope>NUCLEOTIDE SEQUENCE</scope>
</reference>
<evidence type="ECO:0000313" key="9">
    <source>
        <dbReference type="EMBL" id="CAD7276859.1"/>
    </source>
</evidence>
<comment type="similarity">
    <text evidence="1 5">Belongs to the importin alpha family.</text>
</comment>
<dbReference type="OrthoDB" id="29145at2759"/>
<proteinExistence type="inferred from homology"/>
<feature type="repeat" description="ARM" evidence="6">
    <location>
        <begin position="129"/>
        <end position="171"/>
    </location>
</feature>
<dbReference type="InterPro" id="IPR032413">
    <property type="entry name" value="Arm_3"/>
</dbReference>
<protein>
    <recommendedName>
        <fullName evidence="5">Importin subunit alpha</fullName>
    </recommendedName>
</protein>
<keyword evidence="4 5" id="KW-0653">Protein transport</keyword>
<dbReference type="PIRSF" id="PIRSF005673">
    <property type="entry name" value="Importin_alpha"/>
    <property type="match status" value="1"/>
</dbReference>
<dbReference type="PROSITE" id="PS51214">
    <property type="entry name" value="IBB"/>
    <property type="match status" value="1"/>
</dbReference>
<evidence type="ECO:0000313" key="10">
    <source>
        <dbReference type="Proteomes" id="UP000678499"/>
    </source>
</evidence>
<dbReference type="EMBL" id="OA882772">
    <property type="protein sequence ID" value="CAD7276859.1"/>
    <property type="molecule type" value="Genomic_DNA"/>
</dbReference>
<dbReference type="SMART" id="SM00185">
    <property type="entry name" value="ARM"/>
    <property type="match status" value="8"/>
</dbReference>
<dbReference type="GO" id="GO:0006606">
    <property type="term" value="P:protein import into nucleus"/>
    <property type="evidence" value="ECO:0007669"/>
    <property type="project" value="InterPro"/>
</dbReference>
<evidence type="ECO:0000256" key="4">
    <source>
        <dbReference type="ARBA" id="ARBA00022927"/>
    </source>
</evidence>
<name>A0A7R9GDJ0_9CRUS</name>
<organism evidence="9">
    <name type="scientific">Notodromas monacha</name>
    <dbReference type="NCBI Taxonomy" id="399045"/>
    <lineage>
        <taxon>Eukaryota</taxon>
        <taxon>Metazoa</taxon>
        <taxon>Ecdysozoa</taxon>
        <taxon>Arthropoda</taxon>
        <taxon>Crustacea</taxon>
        <taxon>Oligostraca</taxon>
        <taxon>Ostracoda</taxon>
        <taxon>Podocopa</taxon>
        <taxon>Podocopida</taxon>
        <taxon>Cypridocopina</taxon>
        <taxon>Cypridoidea</taxon>
        <taxon>Cyprididae</taxon>
        <taxon>Notodromas</taxon>
    </lineage>
</organism>
<dbReference type="AlphaFoldDB" id="A0A7R9GDJ0"/>
<evidence type="ECO:0000256" key="6">
    <source>
        <dbReference type="PROSITE-ProRule" id="PRU00259"/>
    </source>
</evidence>
<dbReference type="InterPro" id="IPR011989">
    <property type="entry name" value="ARM-like"/>
</dbReference>
<dbReference type="EMBL" id="CAJPEX010000735">
    <property type="protein sequence ID" value="CAG0917011.1"/>
    <property type="molecule type" value="Genomic_DNA"/>
</dbReference>
<evidence type="ECO:0000256" key="1">
    <source>
        <dbReference type="ARBA" id="ARBA00010394"/>
    </source>
</evidence>
<dbReference type="Pfam" id="PF01749">
    <property type="entry name" value="IBB"/>
    <property type="match status" value="1"/>
</dbReference>
<accession>A0A7R9GDJ0</accession>
<evidence type="ECO:0000259" key="8">
    <source>
        <dbReference type="PROSITE" id="PS51214"/>
    </source>
</evidence>
<dbReference type="Gene3D" id="1.20.5.690">
    <property type="entry name" value="Importin-alpha, importin-beta-binding domain"/>
    <property type="match status" value="1"/>
</dbReference>
<feature type="region of interest" description="Disordered" evidence="7">
    <location>
        <begin position="61"/>
        <end position="83"/>
    </location>
</feature>
<dbReference type="InterPro" id="IPR000225">
    <property type="entry name" value="Armadillo"/>
</dbReference>
<evidence type="ECO:0000256" key="3">
    <source>
        <dbReference type="ARBA" id="ARBA00022737"/>
    </source>
</evidence>
<evidence type="ECO:0000256" key="7">
    <source>
        <dbReference type="SAM" id="MobiDB-lite"/>
    </source>
</evidence>
<dbReference type="GO" id="GO:0061608">
    <property type="term" value="F:nuclear import signal receptor activity"/>
    <property type="evidence" value="ECO:0007669"/>
    <property type="project" value="InterPro"/>
</dbReference>